<feature type="domain" description="HTH araC/xylS-type" evidence="4">
    <location>
        <begin position="167"/>
        <end position="264"/>
    </location>
</feature>
<evidence type="ECO:0000259" key="4">
    <source>
        <dbReference type="PROSITE" id="PS01124"/>
    </source>
</evidence>
<dbReference type="InterPro" id="IPR009057">
    <property type="entry name" value="Homeodomain-like_sf"/>
</dbReference>
<dbReference type="PANTHER" id="PTHR43280">
    <property type="entry name" value="ARAC-FAMILY TRANSCRIPTIONAL REGULATOR"/>
    <property type="match status" value="1"/>
</dbReference>
<dbReference type="RefSeq" id="WP_166148926.1">
    <property type="nucleotide sequence ID" value="NZ_JAAOIW010000003.1"/>
</dbReference>
<dbReference type="Pfam" id="PF07883">
    <property type="entry name" value="Cupin_2"/>
    <property type="match status" value="1"/>
</dbReference>
<evidence type="ECO:0000256" key="2">
    <source>
        <dbReference type="ARBA" id="ARBA00023125"/>
    </source>
</evidence>
<organism evidence="5 6">
    <name type="scientific">Paenibacillus agricola</name>
    <dbReference type="NCBI Taxonomy" id="2716264"/>
    <lineage>
        <taxon>Bacteria</taxon>
        <taxon>Bacillati</taxon>
        <taxon>Bacillota</taxon>
        <taxon>Bacilli</taxon>
        <taxon>Bacillales</taxon>
        <taxon>Paenibacillaceae</taxon>
        <taxon>Paenibacillus</taxon>
    </lineage>
</organism>
<name>A0ABX0J444_9BACL</name>
<protein>
    <submittedName>
        <fullName evidence="5">AraC family transcriptional regulator</fullName>
    </submittedName>
</protein>
<dbReference type="Proteomes" id="UP001165962">
    <property type="component" value="Unassembled WGS sequence"/>
</dbReference>
<keyword evidence="6" id="KW-1185">Reference proteome</keyword>
<dbReference type="PANTHER" id="PTHR43280:SF2">
    <property type="entry name" value="HTH-TYPE TRANSCRIPTIONAL REGULATOR EXSA"/>
    <property type="match status" value="1"/>
</dbReference>
<evidence type="ECO:0000313" key="5">
    <source>
        <dbReference type="EMBL" id="NHN30181.1"/>
    </source>
</evidence>
<dbReference type="Gene3D" id="2.60.120.10">
    <property type="entry name" value="Jelly Rolls"/>
    <property type="match status" value="1"/>
</dbReference>
<dbReference type="Gene3D" id="1.10.10.60">
    <property type="entry name" value="Homeodomain-like"/>
    <property type="match status" value="2"/>
</dbReference>
<reference evidence="5" key="1">
    <citation type="submission" date="2020-03" db="EMBL/GenBank/DDBJ databases">
        <title>Draft sequencing of Paenibacilllus sp. S3N08.</title>
        <authorList>
            <person name="Kim D.-U."/>
        </authorList>
    </citation>
    <scope>NUCLEOTIDE SEQUENCE</scope>
    <source>
        <strain evidence="5">S3N08</strain>
    </source>
</reference>
<dbReference type="Pfam" id="PF12833">
    <property type="entry name" value="HTH_18"/>
    <property type="match status" value="1"/>
</dbReference>
<dbReference type="InterPro" id="IPR013096">
    <property type="entry name" value="Cupin_2"/>
</dbReference>
<keyword evidence="1" id="KW-0805">Transcription regulation</keyword>
<evidence type="ECO:0000313" key="6">
    <source>
        <dbReference type="Proteomes" id="UP001165962"/>
    </source>
</evidence>
<sequence>MNGLRDSQLQLLWTARIDYAEGSRVEAHQHADFDQFFIVLSGAGRVISAGESYVVQEGSAFLFMRGITHSFHFTEETLTLDFKFRLLDPALIDVLSHVQASCLCQGSDLSEIKQWYKLSLMQMRVPESVHPLRIEAGFKSTLVSLLLNDASLPAGPSTVLANIDENEPIVAYMKINIAEKITLDRLSKRFGFNPNYLIKVFSDRTGLTPIQYLQEIRLQQAKEYLEFTALPITEIAGKVGWSLPYFSTFLKKREGLSPSQYRSSLLNEVGKDIILEHDFANEWIVKHD</sequence>
<keyword evidence="2" id="KW-0238">DNA-binding</keyword>
<evidence type="ECO:0000256" key="3">
    <source>
        <dbReference type="ARBA" id="ARBA00023163"/>
    </source>
</evidence>
<dbReference type="InterPro" id="IPR018060">
    <property type="entry name" value="HTH_AraC"/>
</dbReference>
<dbReference type="InterPro" id="IPR011051">
    <property type="entry name" value="RmlC_Cupin_sf"/>
</dbReference>
<dbReference type="PROSITE" id="PS01124">
    <property type="entry name" value="HTH_ARAC_FAMILY_2"/>
    <property type="match status" value="1"/>
</dbReference>
<dbReference type="CDD" id="cd02208">
    <property type="entry name" value="cupin_RmlC-like"/>
    <property type="match status" value="1"/>
</dbReference>
<dbReference type="InterPro" id="IPR014710">
    <property type="entry name" value="RmlC-like_jellyroll"/>
</dbReference>
<dbReference type="EMBL" id="JAAOIW010000003">
    <property type="protein sequence ID" value="NHN30181.1"/>
    <property type="molecule type" value="Genomic_DNA"/>
</dbReference>
<comment type="caution">
    <text evidence="5">The sequence shown here is derived from an EMBL/GenBank/DDBJ whole genome shotgun (WGS) entry which is preliminary data.</text>
</comment>
<proteinExistence type="predicted"/>
<keyword evidence="3" id="KW-0804">Transcription</keyword>
<dbReference type="SUPFAM" id="SSF46689">
    <property type="entry name" value="Homeodomain-like"/>
    <property type="match status" value="2"/>
</dbReference>
<accession>A0ABX0J444</accession>
<dbReference type="SMART" id="SM00342">
    <property type="entry name" value="HTH_ARAC"/>
    <property type="match status" value="1"/>
</dbReference>
<gene>
    <name evidence="5" type="ORF">G9U52_10085</name>
</gene>
<dbReference type="SUPFAM" id="SSF51182">
    <property type="entry name" value="RmlC-like cupins"/>
    <property type="match status" value="1"/>
</dbReference>
<evidence type="ECO:0000256" key="1">
    <source>
        <dbReference type="ARBA" id="ARBA00023015"/>
    </source>
</evidence>